<evidence type="ECO:0000256" key="5">
    <source>
        <dbReference type="SAM" id="MobiDB-lite"/>
    </source>
</evidence>
<feature type="region of interest" description="Disordered" evidence="5">
    <location>
        <begin position="484"/>
        <end position="525"/>
    </location>
</feature>
<dbReference type="PANTHER" id="PTHR12176">
    <property type="entry name" value="SAM-DEPENDENT METHYLTRANSFERASE SUPERFAMILY PROTEIN"/>
    <property type="match status" value="1"/>
</dbReference>
<dbReference type="AlphaFoldDB" id="A0A022RFF3"/>
<dbReference type="SUPFAM" id="SSF53335">
    <property type="entry name" value="S-adenosyl-L-methionine-dependent methyltransferases"/>
    <property type="match status" value="2"/>
</dbReference>
<dbReference type="InterPro" id="IPR051419">
    <property type="entry name" value="Lys/N-term_MeTrsfase_sf"/>
</dbReference>
<accession>A0A022RFF3</accession>
<keyword evidence="8" id="KW-1185">Reference proteome</keyword>
<dbReference type="CDD" id="cd02440">
    <property type="entry name" value="AdoMet_MTases"/>
    <property type="match status" value="1"/>
</dbReference>
<proteinExistence type="inferred from homology"/>
<dbReference type="Pfam" id="PF01564">
    <property type="entry name" value="Spermine_synth"/>
    <property type="match status" value="1"/>
</dbReference>
<name>A0A022RFF3_ERYGU</name>
<evidence type="ECO:0000256" key="2">
    <source>
        <dbReference type="ARBA" id="ARBA00022603"/>
    </source>
</evidence>
<feature type="compositionally biased region" description="Basic residues" evidence="5">
    <location>
        <begin position="502"/>
        <end position="512"/>
    </location>
</feature>
<dbReference type="EMBL" id="KI630480">
    <property type="protein sequence ID" value="EYU38468.1"/>
    <property type="molecule type" value="Genomic_DNA"/>
</dbReference>
<keyword evidence="3" id="KW-0808">Transferase</keyword>
<dbReference type="GO" id="GO:0008168">
    <property type="term" value="F:methyltransferase activity"/>
    <property type="evidence" value="ECO:0007669"/>
    <property type="project" value="UniProtKB-KW"/>
</dbReference>
<gene>
    <name evidence="7" type="ORF">MIMGU_mgv1a022769mg</name>
</gene>
<evidence type="ECO:0000256" key="1">
    <source>
        <dbReference type="ARBA" id="ARBA00008361"/>
    </source>
</evidence>
<keyword evidence="2" id="KW-0489">Methyltransferase</keyword>
<dbReference type="InterPro" id="IPR029063">
    <property type="entry name" value="SAM-dependent_MTases_sf"/>
</dbReference>
<reference evidence="7 8" key="1">
    <citation type="journal article" date="2013" name="Proc. Natl. Acad. Sci. U.S.A.">
        <title>Fine-scale variation in meiotic recombination in Mimulus inferred from population shotgun sequencing.</title>
        <authorList>
            <person name="Hellsten U."/>
            <person name="Wright K.M."/>
            <person name="Jenkins J."/>
            <person name="Shu S."/>
            <person name="Yuan Y."/>
            <person name="Wessler S.R."/>
            <person name="Schmutz J."/>
            <person name="Willis J.H."/>
            <person name="Rokhsar D.S."/>
        </authorList>
    </citation>
    <scope>NUCLEOTIDE SEQUENCE [LARGE SCALE GENOMIC DNA]</scope>
    <source>
        <strain evidence="8">cv. DUN x IM62</strain>
    </source>
</reference>
<dbReference type="Proteomes" id="UP000030748">
    <property type="component" value="Unassembled WGS sequence"/>
</dbReference>
<comment type="similarity">
    <text evidence="1">Belongs to the methyltransferase superfamily.</text>
</comment>
<evidence type="ECO:0000313" key="7">
    <source>
        <dbReference type="EMBL" id="EYU38468.1"/>
    </source>
</evidence>
<protein>
    <recommendedName>
        <fullName evidence="6">Methyltransferase domain-containing protein</fullName>
    </recommendedName>
</protein>
<dbReference type="FunFam" id="3.40.50.150:FF:000256">
    <property type="entry name" value="S-adenosyl-L-methionine-dependent methyltransferase superfamily protein"/>
    <property type="match status" value="1"/>
</dbReference>
<dbReference type="Pfam" id="PF13649">
    <property type="entry name" value="Methyltransf_25"/>
    <property type="match status" value="1"/>
</dbReference>
<evidence type="ECO:0000259" key="6">
    <source>
        <dbReference type="Pfam" id="PF13649"/>
    </source>
</evidence>
<dbReference type="InterPro" id="IPR041698">
    <property type="entry name" value="Methyltransf_25"/>
</dbReference>
<dbReference type="PANTHER" id="PTHR12176:SF78">
    <property type="entry name" value="EEF1A LYSINE AND N-TERMINAL METHYLTRANSFERASE"/>
    <property type="match status" value="1"/>
</dbReference>
<feature type="domain" description="Methyltransferase" evidence="6">
    <location>
        <begin position="85"/>
        <end position="160"/>
    </location>
</feature>
<organism evidence="7 8">
    <name type="scientific">Erythranthe guttata</name>
    <name type="common">Yellow monkey flower</name>
    <name type="synonym">Mimulus guttatus</name>
    <dbReference type="NCBI Taxonomy" id="4155"/>
    <lineage>
        <taxon>Eukaryota</taxon>
        <taxon>Viridiplantae</taxon>
        <taxon>Streptophyta</taxon>
        <taxon>Embryophyta</taxon>
        <taxon>Tracheophyta</taxon>
        <taxon>Spermatophyta</taxon>
        <taxon>Magnoliopsida</taxon>
        <taxon>eudicotyledons</taxon>
        <taxon>Gunneridae</taxon>
        <taxon>Pentapetalae</taxon>
        <taxon>asterids</taxon>
        <taxon>lamiids</taxon>
        <taxon>Lamiales</taxon>
        <taxon>Phrymaceae</taxon>
        <taxon>Erythranthe</taxon>
    </lineage>
</organism>
<evidence type="ECO:0000256" key="3">
    <source>
        <dbReference type="ARBA" id="ARBA00022679"/>
    </source>
</evidence>
<evidence type="ECO:0000256" key="4">
    <source>
        <dbReference type="ARBA" id="ARBA00023268"/>
    </source>
</evidence>
<evidence type="ECO:0000313" key="8">
    <source>
        <dbReference type="Proteomes" id="UP000030748"/>
    </source>
</evidence>
<dbReference type="Gene3D" id="3.40.50.150">
    <property type="entry name" value="Vaccinia Virus protein VP39"/>
    <property type="match status" value="2"/>
</dbReference>
<sequence length="775" mass="87193">MGRKKKQQQKLPEQNNLFRTFADLKNKTNWDQFFKIRCTADYFEWYADWPQLQSLLTHHLSSLPVLLPESAVDAPPSVQPADLNILVPGCGNSKLSEHLYDAGFKQITNVDFSKVVITEMSRRNTVERPEMKWQVMDITVMPFGDKTFDAIIDKGGLDALMVPELGCTPGNQYISKVKRILTHRRKYICLTLGESHVPDLLFSMFRFGWKMSLYTISNEPSSENRNLRTTFMVVVEKDNGVSVPMISSFMDKYSVESHGTQAHGFYKAFEREQKFRSELYTLKDLNLGNLTDFEPGRTVKLILGDKGPRFYKGILVDAEEQSATIPQQFAVFVVPSTRVDDWFFSSEEGLMRFAAYLKAARSLIILLDSSNFYASMELIEMDLTHLVRQLVLGCCGFEFQITFMTANEVLKDQVIVHQVTSGLTGTIVVDEVVYLKDQGRNDDDDLNCKIEDVVFRRLTFERTHGVVQSKALLSSEAKENKMQSEALLSSEVEEKKVQTPSKTKKKGQKRKPGSSSGRASSDEGKVDHNYLAHTYHNIIISGLMLISPRLKGSSSTGAMVETVVIGLGAGLLPMFMKNWLPTLNIEVVEVDPVVLDVAQKYFGFTEDGRLRVRIADGLQFVREKADSEAVCVVVHAEGESSCSKLDILIVDVDSPELSSGLTCPSADFVEESFLQNAKNSLSEEGLFVINVVFHSPTVKVAIHSSLKKVFGKSLLFLQLLEHDSHEVIFALKNESPITEEDISTACDNLEKSLEVVNHKWTQRVVKASKLIRPLR</sequence>
<dbReference type="GO" id="GO:0032259">
    <property type="term" value="P:methylation"/>
    <property type="evidence" value="ECO:0007669"/>
    <property type="project" value="UniProtKB-KW"/>
</dbReference>
<keyword evidence="4" id="KW-0511">Multifunctional enzyme</keyword>